<keyword evidence="2" id="KW-0347">Helicase</keyword>
<organism evidence="2 3">
    <name type="scientific">Paramaledivibacter caminithermalis (strain DSM 15212 / CIP 107654 / DViRD3)</name>
    <name type="common">Clostridium caminithermale</name>
    <dbReference type="NCBI Taxonomy" id="1121301"/>
    <lineage>
        <taxon>Bacteria</taxon>
        <taxon>Bacillati</taxon>
        <taxon>Bacillota</taxon>
        <taxon>Clostridia</taxon>
        <taxon>Peptostreptococcales</taxon>
        <taxon>Caminicellaceae</taxon>
        <taxon>Paramaledivibacter</taxon>
    </lineage>
</organism>
<dbReference type="InterPro" id="IPR027417">
    <property type="entry name" value="P-loop_NTPase"/>
</dbReference>
<dbReference type="SUPFAM" id="SSF52540">
    <property type="entry name" value="P-loop containing nucleoside triphosphate hydrolases"/>
    <property type="match status" value="1"/>
</dbReference>
<feature type="domain" description="UvrD-like helicase C-terminal" evidence="1">
    <location>
        <begin position="23"/>
        <end position="71"/>
    </location>
</feature>
<dbReference type="OrthoDB" id="9787585at2"/>
<dbReference type="Pfam" id="PF13538">
    <property type="entry name" value="UvrD_C_2"/>
    <property type="match status" value="1"/>
</dbReference>
<dbReference type="Gene3D" id="3.40.50.300">
    <property type="entry name" value="P-loop containing nucleotide triphosphate hydrolases"/>
    <property type="match status" value="1"/>
</dbReference>
<dbReference type="InterPro" id="IPR027785">
    <property type="entry name" value="UvrD-like_helicase_C"/>
</dbReference>
<accession>A0A1M6SQ79</accession>
<dbReference type="PANTHER" id="PTHR11070">
    <property type="entry name" value="UVRD / RECB / PCRA DNA HELICASE FAMILY MEMBER"/>
    <property type="match status" value="1"/>
</dbReference>
<dbReference type="AlphaFoldDB" id="A0A1M6SQ79"/>
<dbReference type="GO" id="GO:0005829">
    <property type="term" value="C:cytosol"/>
    <property type="evidence" value="ECO:0007669"/>
    <property type="project" value="TreeGrafter"/>
</dbReference>
<sequence length="95" mass="11139">MLKSTIDANLILCEKDEFKDGIVIIASHMSKGLEFDAVLIYNDDEENYKNENERKLFYTVCTRALHKLYIYFIKDISPILKEIDNNLYKGQRDVS</sequence>
<protein>
    <submittedName>
        <fullName evidence="2">UvrD-like helicase C-terminal domain-containing protein</fullName>
    </submittedName>
</protein>
<dbReference type="GO" id="GO:0003677">
    <property type="term" value="F:DNA binding"/>
    <property type="evidence" value="ECO:0007669"/>
    <property type="project" value="InterPro"/>
</dbReference>
<dbReference type="GO" id="GO:0000725">
    <property type="term" value="P:recombinational repair"/>
    <property type="evidence" value="ECO:0007669"/>
    <property type="project" value="TreeGrafter"/>
</dbReference>
<proteinExistence type="predicted"/>
<dbReference type="InterPro" id="IPR000212">
    <property type="entry name" value="DNA_helicase_UvrD/REP"/>
</dbReference>
<keyword evidence="2" id="KW-0067">ATP-binding</keyword>
<dbReference type="GO" id="GO:0005524">
    <property type="term" value="F:ATP binding"/>
    <property type="evidence" value="ECO:0007669"/>
    <property type="project" value="InterPro"/>
</dbReference>
<dbReference type="EMBL" id="FRAG01000066">
    <property type="protein sequence ID" value="SHK46738.1"/>
    <property type="molecule type" value="Genomic_DNA"/>
</dbReference>
<reference evidence="2 3" key="1">
    <citation type="submission" date="2016-11" db="EMBL/GenBank/DDBJ databases">
        <authorList>
            <person name="Jaros S."/>
            <person name="Januszkiewicz K."/>
            <person name="Wedrychowicz H."/>
        </authorList>
    </citation>
    <scope>NUCLEOTIDE SEQUENCE [LARGE SCALE GENOMIC DNA]</scope>
    <source>
        <strain evidence="2 3">DSM 15212</strain>
    </source>
</reference>
<dbReference type="PANTHER" id="PTHR11070:SF17">
    <property type="entry name" value="DNA HELICASE IV"/>
    <property type="match status" value="1"/>
</dbReference>
<evidence type="ECO:0000313" key="2">
    <source>
        <dbReference type="EMBL" id="SHK46738.1"/>
    </source>
</evidence>
<keyword evidence="2" id="KW-0378">Hydrolase</keyword>
<gene>
    <name evidence="2" type="ORF">SAMN02745912_03391</name>
</gene>
<keyword evidence="2" id="KW-0547">Nucleotide-binding</keyword>
<evidence type="ECO:0000313" key="3">
    <source>
        <dbReference type="Proteomes" id="UP000184465"/>
    </source>
</evidence>
<name>A0A1M6SQ79_PARC5</name>
<dbReference type="STRING" id="1121301.SAMN02745912_03391"/>
<evidence type="ECO:0000259" key="1">
    <source>
        <dbReference type="Pfam" id="PF13538"/>
    </source>
</evidence>
<keyword evidence="3" id="KW-1185">Reference proteome</keyword>
<dbReference type="GO" id="GO:0043138">
    <property type="term" value="F:3'-5' DNA helicase activity"/>
    <property type="evidence" value="ECO:0007669"/>
    <property type="project" value="TreeGrafter"/>
</dbReference>
<dbReference type="RefSeq" id="WP_073152803.1">
    <property type="nucleotide sequence ID" value="NZ_FRAG01000066.1"/>
</dbReference>
<dbReference type="Proteomes" id="UP000184465">
    <property type="component" value="Unassembled WGS sequence"/>
</dbReference>